<reference evidence="9 10" key="1">
    <citation type="submission" date="2020-08" db="EMBL/GenBank/DDBJ databases">
        <title>Genomic Encyclopedia of Type Strains, Phase IV (KMG-IV): sequencing the most valuable type-strain genomes for metagenomic binning, comparative biology and taxonomic classification.</title>
        <authorList>
            <person name="Goeker M."/>
        </authorList>
    </citation>
    <scope>NUCLEOTIDE SEQUENCE [LARGE SCALE GENOMIC DNA]</scope>
    <source>
        <strain evidence="9 10">DSM 28570</strain>
    </source>
</reference>
<dbReference type="EMBL" id="JACHEO010000020">
    <property type="protein sequence ID" value="MBB5349139.1"/>
    <property type="molecule type" value="Genomic_DNA"/>
</dbReference>
<evidence type="ECO:0000313" key="10">
    <source>
        <dbReference type="Proteomes" id="UP000539642"/>
    </source>
</evidence>
<dbReference type="InterPro" id="IPR029319">
    <property type="entry name" value="DNA_ligase_OB"/>
</dbReference>
<sequence>MLTTIRQFWLNCKTGMHCLCLSLVGMLVFNGAAQAEALLLAKEYQQQNVLGWAMSEKLDGVRAFWNTRQLLSRNGYAFTPPPEFTRDFPPFALDGELYSGRGQFERISAVVRSYRGDWSKLKLHVFDVPEAPGNLYERLAVLQKWLDAHPQANIVCIPQQPVHDFAQVQAFLRQIEAGGGEGVMLRDPKAPYQGGRSNQLLKLKSVHDAECTVTAHHPGKGKYTGRLGAFSCRNEDGEFRIGSGLSDAERSNPPPVGTVITYRYRGFTAKGLPRFPTYLRVRSDP</sequence>
<protein>
    <submittedName>
        <fullName evidence="9">DNA ligase-1</fullName>
        <ecNumber evidence="9">6.5.1.1</ecNumber>
        <ecNumber evidence="9">6.5.1.6</ecNumber>
        <ecNumber evidence="9">6.5.1.7</ecNumber>
    </submittedName>
</protein>
<dbReference type="GO" id="GO:0006310">
    <property type="term" value="P:DNA recombination"/>
    <property type="evidence" value="ECO:0007669"/>
    <property type="project" value="InterPro"/>
</dbReference>
<name>A0A840V5V7_9BACT</name>
<dbReference type="InterPro" id="IPR012310">
    <property type="entry name" value="DNA_ligase_ATP-dep_cent"/>
</dbReference>
<keyword evidence="2 9" id="KW-0436">Ligase</keyword>
<dbReference type="Proteomes" id="UP000539642">
    <property type="component" value="Unassembled WGS sequence"/>
</dbReference>
<comment type="catalytic activity">
    <reaction evidence="6">
        <text>ATP + (deoxyribonucleotide)n-3'-hydroxyl + 5'-phospho-(deoxyribonucleotide)m = (deoxyribonucleotide)n+m + AMP + diphosphate.</text>
        <dbReference type="EC" id="6.5.1.1"/>
    </reaction>
</comment>
<feature type="signal peptide" evidence="7">
    <location>
        <begin position="1"/>
        <end position="35"/>
    </location>
</feature>
<evidence type="ECO:0000259" key="8">
    <source>
        <dbReference type="PROSITE" id="PS50160"/>
    </source>
</evidence>
<comment type="caution">
    <text evidence="9">The sequence shown here is derived from an EMBL/GenBank/DDBJ whole genome shotgun (WGS) entry which is preliminary data.</text>
</comment>
<dbReference type="Gene3D" id="3.30.1490.70">
    <property type="match status" value="1"/>
</dbReference>
<evidence type="ECO:0000256" key="2">
    <source>
        <dbReference type="ARBA" id="ARBA00022598"/>
    </source>
</evidence>
<dbReference type="CDD" id="cd08041">
    <property type="entry name" value="OBF_kDNA_ligase_like"/>
    <property type="match status" value="1"/>
</dbReference>
<dbReference type="SUPFAM" id="SSF50249">
    <property type="entry name" value="Nucleic acid-binding proteins"/>
    <property type="match status" value="1"/>
</dbReference>
<feature type="domain" description="ATP-dependent DNA ligase family profile" evidence="8">
    <location>
        <begin position="135"/>
        <end position="236"/>
    </location>
</feature>
<dbReference type="EC" id="6.5.1.6" evidence="9"/>
<dbReference type="AlphaFoldDB" id="A0A840V5V7"/>
<dbReference type="SUPFAM" id="SSF56091">
    <property type="entry name" value="DNA ligase/mRNA capping enzyme, catalytic domain"/>
    <property type="match status" value="1"/>
</dbReference>
<dbReference type="CDD" id="cd07896">
    <property type="entry name" value="Adenylation_kDNA_ligase_like"/>
    <property type="match status" value="1"/>
</dbReference>
<dbReference type="PROSITE" id="PS50160">
    <property type="entry name" value="DNA_LIGASE_A3"/>
    <property type="match status" value="1"/>
</dbReference>
<dbReference type="InterPro" id="IPR050326">
    <property type="entry name" value="NAD_dep_DNA_ligaseB"/>
</dbReference>
<keyword evidence="3" id="KW-0235">DNA replication</keyword>
<dbReference type="NCBIfam" id="NF006592">
    <property type="entry name" value="PRK09125.1"/>
    <property type="match status" value="1"/>
</dbReference>
<gene>
    <name evidence="9" type="ORF">HNQ81_002890</name>
</gene>
<dbReference type="Pfam" id="PF01068">
    <property type="entry name" value="DNA_ligase_A_M"/>
    <property type="match status" value="1"/>
</dbReference>
<evidence type="ECO:0000313" key="9">
    <source>
        <dbReference type="EMBL" id="MBB5349139.1"/>
    </source>
</evidence>
<dbReference type="GO" id="GO:0003910">
    <property type="term" value="F:DNA ligase (ATP) activity"/>
    <property type="evidence" value="ECO:0007669"/>
    <property type="project" value="UniProtKB-EC"/>
</dbReference>
<keyword evidence="5" id="KW-0234">DNA repair</keyword>
<comment type="cofactor">
    <cofactor evidence="1">
        <name>a divalent metal cation</name>
        <dbReference type="ChEBI" id="CHEBI:60240"/>
    </cofactor>
</comment>
<dbReference type="GO" id="GO:0006260">
    <property type="term" value="P:DNA replication"/>
    <property type="evidence" value="ECO:0007669"/>
    <property type="project" value="UniProtKB-KW"/>
</dbReference>
<keyword evidence="4" id="KW-0227">DNA damage</keyword>
<dbReference type="PANTHER" id="PTHR47810:SF1">
    <property type="entry name" value="DNA LIGASE B"/>
    <property type="match status" value="1"/>
</dbReference>
<dbReference type="GO" id="GO:0005524">
    <property type="term" value="F:ATP binding"/>
    <property type="evidence" value="ECO:0007669"/>
    <property type="project" value="InterPro"/>
</dbReference>
<dbReference type="Gene3D" id="2.40.50.140">
    <property type="entry name" value="Nucleic acid-binding proteins"/>
    <property type="match status" value="1"/>
</dbReference>
<dbReference type="Gene3D" id="3.30.470.30">
    <property type="entry name" value="DNA ligase/mRNA capping enzyme"/>
    <property type="match status" value="1"/>
</dbReference>
<keyword evidence="7" id="KW-0732">Signal</keyword>
<evidence type="ECO:0000256" key="5">
    <source>
        <dbReference type="ARBA" id="ARBA00023204"/>
    </source>
</evidence>
<proteinExistence type="predicted"/>
<dbReference type="InterPro" id="IPR016059">
    <property type="entry name" value="DNA_ligase_ATP-dep_CS"/>
</dbReference>
<dbReference type="GO" id="GO:0006281">
    <property type="term" value="P:DNA repair"/>
    <property type="evidence" value="ECO:0007669"/>
    <property type="project" value="UniProtKB-KW"/>
</dbReference>
<dbReference type="InterPro" id="IPR012340">
    <property type="entry name" value="NA-bd_OB-fold"/>
</dbReference>
<feature type="chain" id="PRO_5032941688" evidence="7">
    <location>
        <begin position="36"/>
        <end position="285"/>
    </location>
</feature>
<evidence type="ECO:0000256" key="1">
    <source>
        <dbReference type="ARBA" id="ARBA00001968"/>
    </source>
</evidence>
<dbReference type="EC" id="6.5.1.1" evidence="9"/>
<dbReference type="Pfam" id="PF14743">
    <property type="entry name" value="DNA_ligase_OB_2"/>
    <property type="match status" value="1"/>
</dbReference>
<evidence type="ECO:0000256" key="6">
    <source>
        <dbReference type="ARBA" id="ARBA00034003"/>
    </source>
</evidence>
<evidence type="ECO:0000256" key="3">
    <source>
        <dbReference type="ARBA" id="ARBA00022705"/>
    </source>
</evidence>
<organism evidence="9 10">
    <name type="scientific">Desulfoprunum benzoelyticum</name>
    <dbReference type="NCBI Taxonomy" id="1506996"/>
    <lineage>
        <taxon>Bacteria</taxon>
        <taxon>Pseudomonadati</taxon>
        <taxon>Thermodesulfobacteriota</taxon>
        <taxon>Desulfobulbia</taxon>
        <taxon>Desulfobulbales</taxon>
        <taxon>Desulfobulbaceae</taxon>
        <taxon>Desulfoprunum</taxon>
    </lineage>
</organism>
<accession>A0A840V5V7</accession>
<keyword evidence="10" id="KW-1185">Reference proteome</keyword>
<dbReference type="PROSITE" id="PS00333">
    <property type="entry name" value="DNA_LIGASE_A2"/>
    <property type="match status" value="1"/>
</dbReference>
<evidence type="ECO:0000256" key="4">
    <source>
        <dbReference type="ARBA" id="ARBA00022763"/>
    </source>
</evidence>
<dbReference type="EC" id="6.5.1.7" evidence="9"/>
<evidence type="ECO:0000256" key="7">
    <source>
        <dbReference type="SAM" id="SignalP"/>
    </source>
</evidence>
<dbReference type="PANTHER" id="PTHR47810">
    <property type="entry name" value="DNA LIGASE"/>
    <property type="match status" value="1"/>
</dbReference>